<keyword evidence="1" id="KW-1133">Transmembrane helix</keyword>
<evidence type="ECO:0000256" key="1">
    <source>
        <dbReference type="SAM" id="Phobius"/>
    </source>
</evidence>
<keyword evidence="1" id="KW-0812">Transmembrane</keyword>
<keyword evidence="1" id="KW-0472">Membrane</keyword>
<evidence type="ECO:0000313" key="2">
    <source>
        <dbReference type="EMBL" id="CAA0808166.1"/>
    </source>
</evidence>
<reference evidence="2" key="1">
    <citation type="submission" date="2019-12" db="EMBL/GenBank/DDBJ databases">
        <authorList>
            <person name="Scholes J."/>
        </authorList>
    </citation>
    <scope>NUCLEOTIDE SEQUENCE</scope>
</reference>
<feature type="non-terminal residue" evidence="2">
    <location>
        <position position="310"/>
    </location>
</feature>
<proteinExistence type="predicted"/>
<dbReference type="Proteomes" id="UP001153555">
    <property type="component" value="Unassembled WGS sequence"/>
</dbReference>
<gene>
    <name evidence="2" type="ORF">SHERM_10530</name>
</gene>
<evidence type="ECO:0000313" key="3">
    <source>
        <dbReference type="Proteomes" id="UP001153555"/>
    </source>
</evidence>
<feature type="transmembrane region" description="Helical" evidence="1">
    <location>
        <begin position="104"/>
        <end position="125"/>
    </location>
</feature>
<keyword evidence="3" id="KW-1185">Reference proteome</keyword>
<name>A0A9N7MJT6_STRHE</name>
<dbReference type="EMBL" id="CACSLK010002516">
    <property type="protein sequence ID" value="CAA0808166.1"/>
    <property type="molecule type" value="Genomic_DNA"/>
</dbReference>
<dbReference type="AlphaFoldDB" id="A0A9N7MJT6"/>
<feature type="non-terminal residue" evidence="2">
    <location>
        <position position="1"/>
    </location>
</feature>
<sequence length="310" mass="35308">PPLTKLHFPTTNVASAPTINSGVHLRAGPPSPTYTPASSCSRAIPAFRVSSSVEALFVPSCSEPFFPISRKFPKTGNFSKPPQLLLFRIIAIIFFRSLNRCVGFRIRFICLFVCSLFFSCVRGLFGNNWNSRFYKRVYRCVVYLRGILGQIFPISLQHTHNKSYYIEEIVRFEKEGTPQEHREHRTRTARRDGSGSVSVRISAVFGSAVFGFGSQISPTVLRFWVPESLRFWCGSYISPVTGIRFQIQFQFGYICLDHDIVIIYNVYISMSFCGAQVFSAHAPTHFMFFRSQDRGRGVSWRAVQDICEIM</sequence>
<protein>
    <submittedName>
        <fullName evidence="2">Uncharacterized protein</fullName>
    </submittedName>
</protein>
<accession>A0A9N7MJT6</accession>
<comment type="caution">
    <text evidence="2">The sequence shown here is derived from an EMBL/GenBank/DDBJ whole genome shotgun (WGS) entry which is preliminary data.</text>
</comment>
<organism evidence="2 3">
    <name type="scientific">Striga hermonthica</name>
    <name type="common">Purple witchweed</name>
    <name type="synonym">Buchnera hermonthica</name>
    <dbReference type="NCBI Taxonomy" id="68872"/>
    <lineage>
        <taxon>Eukaryota</taxon>
        <taxon>Viridiplantae</taxon>
        <taxon>Streptophyta</taxon>
        <taxon>Embryophyta</taxon>
        <taxon>Tracheophyta</taxon>
        <taxon>Spermatophyta</taxon>
        <taxon>Magnoliopsida</taxon>
        <taxon>eudicotyledons</taxon>
        <taxon>Gunneridae</taxon>
        <taxon>Pentapetalae</taxon>
        <taxon>asterids</taxon>
        <taxon>lamiids</taxon>
        <taxon>Lamiales</taxon>
        <taxon>Orobanchaceae</taxon>
        <taxon>Buchnereae</taxon>
        <taxon>Striga</taxon>
    </lineage>
</organism>